<protein>
    <submittedName>
        <fullName evidence="3">Uncharacterized protein</fullName>
    </submittedName>
</protein>
<feature type="signal peptide" evidence="2">
    <location>
        <begin position="1"/>
        <end position="22"/>
    </location>
</feature>
<gene>
    <name evidence="3" type="ORF">H2204_008166</name>
</gene>
<proteinExistence type="predicted"/>
<accession>A0AA38Y1P4</accession>
<feature type="region of interest" description="Disordered" evidence="1">
    <location>
        <begin position="63"/>
        <end position="102"/>
    </location>
</feature>
<comment type="caution">
    <text evidence="3">The sequence shown here is derived from an EMBL/GenBank/DDBJ whole genome shotgun (WGS) entry which is preliminary data.</text>
</comment>
<evidence type="ECO:0000313" key="3">
    <source>
        <dbReference type="EMBL" id="KAJ9631439.1"/>
    </source>
</evidence>
<evidence type="ECO:0000256" key="1">
    <source>
        <dbReference type="SAM" id="MobiDB-lite"/>
    </source>
</evidence>
<feature type="compositionally biased region" description="Basic and acidic residues" evidence="1">
    <location>
        <begin position="63"/>
        <end position="73"/>
    </location>
</feature>
<keyword evidence="2" id="KW-0732">Signal</keyword>
<feature type="chain" id="PRO_5041441823" evidence="2">
    <location>
        <begin position="23"/>
        <end position="102"/>
    </location>
</feature>
<organism evidence="3">
    <name type="scientific">Knufia peltigerae</name>
    <dbReference type="NCBI Taxonomy" id="1002370"/>
    <lineage>
        <taxon>Eukaryota</taxon>
        <taxon>Fungi</taxon>
        <taxon>Dikarya</taxon>
        <taxon>Ascomycota</taxon>
        <taxon>Pezizomycotina</taxon>
        <taxon>Eurotiomycetes</taxon>
        <taxon>Chaetothyriomycetidae</taxon>
        <taxon>Chaetothyriales</taxon>
        <taxon>Trichomeriaceae</taxon>
        <taxon>Knufia</taxon>
    </lineage>
</organism>
<sequence>MTQRTAVKTLSSLTLIIAGVAAAGSASAAASNGTFANDIAASTSIQADMQSLSISEFTDEKSALIADGHHHSDSIGSHHHHDTASKQVAFASRSSADSRFDV</sequence>
<evidence type="ECO:0000256" key="2">
    <source>
        <dbReference type="SAM" id="SignalP"/>
    </source>
</evidence>
<dbReference type="AlphaFoldDB" id="A0AA38Y1P4"/>
<name>A0AA38Y1P4_9EURO</name>
<reference evidence="3" key="1">
    <citation type="submission" date="2022-10" db="EMBL/GenBank/DDBJ databases">
        <title>Culturing micro-colonial fungi from biological soil crusts in the Mojave desert and describing Neophaeococcomyces mojavensis, and introducing the new genera and species Taxawa tesnikishii.</title>
        <authorList>
            <person name="Kurbessoian T."/>
            <person name="Stajich J.E."/>
        </authorList>
    </citation>
    <scope>NUCLEOTIDE SEQUENCE</scope>
    <source>
        <strain evidence="3">TK_35</strain>
    </source>
</reference>
<dbReference type="EMBL" id="JAPDRN010000057">
    <property type="protein sequence ID" value="KAJ9631439.1"/>
    <property type="molecule type" value="Genomic_DNA"/>
</dbReference>